<dbReference type="OrthoDB" id="9815592at2"/>
<dbReference type="PANTHER" id="PTHR23416">
    <property type="entry name" value="SIALIC ACID SYNTHASE-RELATED"/>
    <property type="match status" value="1"/>
</dbReference>
<evidence type="ECO:0000256" key="2">
    <source>
        <dbReference type="ARBA" id="ARBA00022737"/>
    </source>
</evidence>
<evidence type="ECO:0000256" key="1">
    <source>
        <dbReference type="ARBA" id="ARBA00022679"/>
    </source>
</evidence>
<dbReference type="EMBL" id="VUKA01000001">
    <property type="protein sequence ID" value="KAA2214294.1"/>
    <property type="molecule type" value="Genomic_DNA"/>
</dbReference>
<dbReference type="Proteomes" id="UP000322110">
    <property type="component" value="Unassembled WGS sequence"/>
</dbReference>
<proteinExistence type="predicted"/>
<organism evidence="4 5">
    <name type="scientific">Teichococcus oryzae</name>
    <dbReference type="NCBI Taxonomy" id="1608942"/>
    <lineage>
        <taxon>Bacteria</taxon>
        <taxon>Pseudomonadati</taxon>
        <taxon>Pseudomonadota</taxon>
        <taxon>Alphaproteobacteria</taxon>
        <taxon>Acetobacterales</taxon>
        <taxon>Roseomonadaceae</taxon>
        <taxon>Roseomonas</taxon>
    </lineage>
</organism>
<evidence type="ECO:0000313" key="4">
    <source>
        <dbReference type="EMBL" id="KAA2214294.1"/>
    </source>
</evidence>
<dbReference type="InterPro" id="IPR018357">
    <property type="entry name" value="Hexapep_transf_CS"/>
</dbReference>
<dbReference type="InterPro" id="IPR011004">
    <property type="entry name" value="Trimer_LpxA-like_sf"/>
</dbReference>
<protein>
    <submittedName>
        <fullName evidence="4">Acyltransferase</fullName>
    </submittedName>
</protein>
<dbReference type="RefSeq" id="WP_149810233.1">
    <property type="nucleotide sequence ID" value="NZ_VUKA01000001.1"/>
</dbReference>
<evidence type="ECO:0000256" key="3">
    <source>
        <dbReference type="ARBA" id="ARBA00023315"/>
    </source>
</evidence>
<dbReference type="SUPFAM" id="SSF51161">
    <property type="entry name" value="Trimeric LpxA-like enzymes"/>
    <property type="match status" value="1"/>
</dbReference>
<accession>A0A5B2TJI6</accession>
<keyword evidence="5" id="KW-1185">Reference proteome</keyword>
<dbReference type="PROSITE" id="PS00101">
    <property type="entry name" value="HEXAPEP_TRANSFERASES"/>
    <property type="match status" value="1"/>
</dbReference>
<name>A0A5B2TJI6_9PROT</name>
<evidence type="ECO:0000313" key="5">
    <source>
        <dbReference type="Proteomes" id="UP000322110"/>
    </source>
</evidence>
<dbReference type="CDD" id="cd04647">
    <property type="entry name" value="LbH_MAT_like"/>
    <property type="match status" value="1"/>
</dbReference>
<dbReference type="AlphaFoldDB" id="A0A5B2TJI6"/>
<keyword evidence="1 4" id="KW-0808">Transferase</keyword>
<dbReference type="Pfam" id="PF00132">
    <property type="entry name" value="Hexapep"/>
    <property type="match status" value="1"/>
</dbReference>
<gene>
    <name evidence="4" type="ORF">F0Q34_00745</name>
</gene>
<reference evidence="4 5" key="1">
    <citation type="journal article" date="2015" name="Int. J. Syst. Evol. Microbiol.">
        <title>Roseomonas oryzae sp. nov., isolated from paddy rhizosphere soil.</title>
        <authorList>
            <person name="Ramaprasad E.V."/>
            <person name="Sasikala Ch."/>
            <person name="Ramana Ch.V."/>
        </authorList>
    </citation>
    <scope>NUCLEOTIDE SEQUENCE [LARGE SCALE GENOMIC DNA]</scope>
    <source>
        <strain evidence="4 5">KCTC 42542</strain>
    </source>
</reference>
<comment type="caution">
    <text evidence="4">The sequence shown here is derived from an EMBL/GenBank/DDBJ whole genome shotgun (WGS) entry which is preliminary data.</text>
</comment>
<dbReference type="Gene3D" id="2.160.10.10">
    <property type="entry name" value="Hexapeptide repeat proteins"/>
    <property type="match status" value="1"/>
</dbReference>
<dbReference type="InterPro" id="IPR001451">
    <property type="entry name" value="Hexapep"/>
</dbReference>
<keyword evidence="3 4" id="KW-0012">Acyltransferase</keyword>
<dbReference type="InterPro" id="IPR051159">
    <property type="entry name" value="Hexapeptide_acetyltransf"/>
</dbReference>
<dbReference type="PANTHER" id="PTHR23416:SF78">
    <property type="entry name" value="LIPOPOLYSACCHARIDE BIOSYNTHESIS O-ACETYL TRANSFERASE WBBJ-RELATED"/>
    <property type="match status" value="1"/>
</dbReference>
<sequence length="280" mass="28522">MRRLGPAEAAAALATHPLLRGGLPEGYSLPRFAEGAVEIALDTAPPDLLARHGVILEGRAAAGDRLLLGGGPAASLRIVFGAAARGDSLFALDDAAPGSQFKLKITGGGHVFAVAGGTGRHNFQVSLRSGEALFLLGRDSSTNGGNAMVEGPGRRMLVGDDAMFAVGVQLRNADSHGIVDLATGEQVNLPEDVLVGPHVWLAAGASVMKGVTVGRGAIVAAQAMVTRDVPPCSLAAGIPARVMREGVSWTRQSRPDAKRVAALRDTLGWSGTAPGHGEGG</sequence>
<dbReference type="GO" id="GO:0016746">
    <property type="term" value="F:acyltransferase activity"/>
    <property type="evidence" value="ECO:0007669"/>
    <property type="project" value="UniProtKB-KW"/>
</dbReference>
<keyword evidence="2" id="KW-0677">Repeat</keyword>